<dbReference type="InterPro" id="IPR013320">
    <property type="entry name" value="ConA-like_dom_sf"/>
</dbReference>
<keyword evidence="1" id="KW-0732">Signal</keyword>
<feature type="signal peptide" evidence="1">
    <location>
        <begin position="1"/>
        <end position="29"/>
    </location>
</feature>
<dbReference type="EMBL" id="JBHLYW010000010">
    <property type="protein sequence ID" value="MFC0078248.1"/>
    <property type="molecule type" value="Genomic_DNA"/>
</dbReference>
<evidence type="ECO:0000313" key="2">
    <source>
        <dbReference type="EMBL" id="MFC0078248.1"/>
    </source>
</evidence>
<comment type="caution">
    <text evidence="2">The sequence shown here is derived from an EMBL/GenBank/DDBJ whole genome shotgun (WGS) entry which is preliminary data.</text>
</comment>
<evidence type="ECO:0000256" key="1">
    <source>
        <dbReference type="SAM" id="SignalP"/>
    </source>
</evidence>
<reference evidence="2 3" key="1">
    <citation type="submission" date="2024-09" db="EMBL/GenBank/DDBJ databases">
        <authorList>
            <person name="Sun Q."/>
            <person name="Mori K."/>
        </authorList>
    </citation>
    <scope>NUCLEOTIDE SEQUENCE [LARGE SCALE GENOMIC DNA]</scope>
    <source>
        <strain evidence="2 3">CGMCC 1.12926</strain>
    </source>
</reference>
<evidence type="ECO:0000313" key="3">
    <source>
        <dbReference type="Proteomes" id="UP001589734"/>
    </source>
</evidence>
<feature type="chain" id="PRO_5045376272" description="Gliding motility-associated C-terminal domain-containing protein" evidence="1">
    <location>
        <begin position="30"/>
        <end position="1994"/>
    </location>
</feature>
<name>A0ABV6BS16_9FLAO</name>
<dbReference type="Gene3D" id="2.60.120.200">
    <property type="match status" value="1"/>
</dbReference>
<dbReference type="SUPFAM" id="SSF49899">
    <property type="entry name" value="Concanavalin A-like lectins/glucanases"/>
    <property type="match status" value="1"/>
</dbReference>
<sequence length="1994" mass="199856">MLNSTFKKFNLFRLILLVSLFFICTQTRAQFPYSESFKNTTAPGISFGGTPTAFLTAPSIDVNGNGYLRLTNNNGNQKGIVWSDSYAFPSAYGLNISFEYYTYGGNGADGIAFVLFDATVATVTPGAFGGSLGYAQRNTETGFPGGYLGIGIDEYGNFSANNEGKLNGAGVLPSNITLRGQGSGTSGYPYLTHSQTTALSPSFNVAGGNRAATTSASAGFRKVNIKLSPRSGGGFFITVSITNGSTLTTIINNYAYTTSSPPNLKFALTSSTGGSNNYHEVRNLDISVDSSTLLTPVANPDTFIGCKGAVAVSGDITSNDNGTVNTLGTINKASVDLDSATAGIQNSFTVANKGTFTYDSATGRVTFTPIDTSIVGPIAINYTFNDTYGKTSNSSTITYNVYTPITKNTITASGTTSFCGTSGNTANIVGSTAEGGTGTITYQWQSSLDNITFNSIGVTTESYDPPAITATTYYRRVAISSGCQDISNVVKITIDSPSSNTTSAAAICENGTKTLVGSPIGGTWSIVSGGGTISGNVYTPANITSDTNVTVRYTRSAGSCGSASTADATFLVNYVRDVQNTTSTTSICECGTKSLTANISGGTWSIVSGGGSISGNTYTPANVSIDTRVTVRYTLAGNGTCGATTSDVSFTVNVDSDDDGIADVVDLDDDNDGILDTVECPASATNISIDGLTFLSGSGSASNINVGDYLLKSNAVSYLGVTYDMVIKILSMQVPTGKLDITTASPSGTLQLSDAVPNENPYVTYSMTIVRSGSATAGNPLGTPAPVGKLWVTVADLDGNGTGAGNELGDVGGYASSLNPEYLIAGSNLSNLGFMSGGPTGFNSFRPTLIPGINASETDLTYAYQATFSSYTTGEFVFGITGTRTGTVSRKQVLSLRSEYACDRDGDGIPNQLDLDSDGDSCSDANEYYNSRTADGNDGGVYGTGTPAVNSNGTVQAASYSGSYVNPLSPGTASTIGTHPSNQTASATGTASFSVAVSGGSGTTQYQWQVSTDNGASWNAIANGSIYSNVNTANLNLTAITCSMNNYRYRAVITQSDYICGNVSSNSGTLTVANPTALSLTGSTICASPGNNGTITSSTSATGINYQLYNSSNTAVQSAKAGTGAGLSWTGLAGANGYYVIGTNAVTGCFSTSNAVNVAVNAMPTAPTVTVVDNCNGTSTLSTTASGTLLWSTGASTSSITVSAVGTYTVTATVNGCTSAAGSGTAAPKTTLSAPVVTVVDNCNGTSTLSTTASGTLLWNTGASTSSITVSAAGTYTVTATVNGCTSAAGSGTAAPKTTPSAPVVTVVDNCNGTSTLSTTASGTLLWNTGASTSSITVSVAGTYTVTATVNGCTSAAGSGTAAPKTTPSAPVVTVVDNCNGTSTLSTTASGTLLWNTGASTSSITVSAAGTYTVTTTVNGCTSASGSGTATPKTTPSAPVVTVVDNCNGTSTLSTTASGTLLWNTGASTSSITVSAAGTYTVTATVNGCTSAAGSGTAAPKTTPSAPVVTVVDNCNGTSTLSTTASGTLLWNTGASTSSITVSAAGTYTVTATVNSCTSAAGSGTAAPKTTPSAPVVTVVDNCNGTSTLSTTASGTLLWNTGASTSSITVSVAGTYTVTTTVNGCTSASGSGTATPKTTPDTPLFSTITQPICGTSTGSFTITNYNPSYTYNITPAGALLNTSTGVITAQKGSYTVSSTFNGCTSSSSASVKINAEICANDDNTFAVQTPGTITSTTVGNVTTNDTLDGIAVTSSNTDVTPITNGTLSIDSEGVLTLAPNTVSGTYSITYQLCETGLNSGNCDTAQVTVVVKGNLDAVTETTTSINGNTGGTTVSLTANDTLNGTPVVIGTSPGEVTINIVGALPTGLTLNVNGTVTVAANTPAGNYNVEYTICEVGSNPSNCDTVVSVITVGTPVIDAVIETTASVNGNTGGTTASLTANDTLNGNPAVIGTSAGQVKLTGITVPTGLTLNADGTVTVAPNTPSGNYNVEYSI</sequence>
<organism evidence="2 3">
    <name type="scientific">Flavobacterium procerum</name>
    <dbReference type="NCBI Taxonomy" id="1455569"/>
    <lineage>
        <taxon>Bacteria</taxon>
        <taxon>Pseudomonadati</taxon>
        <taxon>Bacteroidota</taxon>
        <taxon>Flavobacteriia</taxon>
        <taxon>Flavobacteriales</taxon>
        <taxon>Flavobacteriaceae</taxon>
        <taxon>Flavobacterium</taxon>
    </lineage>
</organism>
<dbReference type="RefSeq" id="WP_379689472.1">
    <property type="nucleotide sequence ID" value="NZ_JBHLYW010000010.1"/>
</dbReference>
<dbReference type="Proteomes" id="UP001589734">
    <property type="component" value="Unassembled WGS sequence"/>
</dbReference>
<evidence type="ECO:0008006" key="4">
    <source>
        <dbReference type="Google" id="ProtNLM"/>
    </source>
</evidence>
<keyword evidence="3" id="KW-1185">Reference proteome</keyword>
<proteinExistence type="predicted"/>
<gene>
    <name evidence="2" type="ORF">ACFFLS_14450</name>
</gene>
<protein>
    <recommendedName>
        <fullName evidence="4">Gliding motility-associated C-terminal domain-containing protein</fullName>
    </recommendedName>
</protein>
<accession>A0ABV6BS16</accession>
<feature type="non-terminal residue" evidence="2">
    <location>
        <position position="1994"/>
    </location>
</feature>